<dbReference type="SUPFAM" id="SSF88946">
    <property type="entry name" value="Sigma2 domain of RNA polymerase sigma factors"/>
    <property type="match status" value="1"/>
</dbReference>
<name>A0ABV5Y690_ARTRM</name>
<keyword evidence="2" id="KW-0805">Transcription regulation</keyword>
<proteinExistence type="inferred from homology"/>
<accession>A0ABV5Y690</accession>
<dbReference type="Gene3D" id="1.10.10.10">
    <property type="entry name" value="Winged helix-like DNA-binding domain superfamily/Winged helix DNA-binding domain"/>
    <property type="match status" value="1"/>
</dbReference>
<comment type="similarity">
    <text evidence="1">Belongs to the sigma-70 factor family. ECF subfamily.</text>
</comment>
<evidence type="ECO:0000256" key="3">
    <source>
        <dbReference type="ARBA" id="ARBA00023082"/>
    </source>
</evidence>
<evidence type="ECO:0000313" key="7">
    <source>
        <dbReference type="EMBL" id="MFB9822504.1"/>
    </source>
</evidence>
<dbReference type="SUPFAM" id="SSF88659">
    <property type="entry name" value="Sigma3 and sigma4 domains of RNA polymerase sigma factors"/>
    <property type="match status" value="1"/>
</dbReference>
<dbReference type="EMBL" id="JBHMBC010000043">
    <property type="protein sequence ID" value="MFB9822504.1"/>
    <property type="molecule type" value="Genomic_DNA"/>
</dbReference>
<dbReference type="InterPro" id="IPR039425">
    <property type="entry name" value="RNA_pol_sigma-70-like"/>
</dbReference>
<evidence type="ECO:0000259" key="6">
    <source>
        <dbReference type="Pfam" id="PF08281"/>
    </source>
</evidence>
<evidence type="ECO:0000256" key="4">
    <source>
        <dbReference type="ARBA" id="ARBA00023163"/>
    </source>
</evidence>
<dbReference type="InterPro" id="IPR014284">
    <property type="entry name" value="RNA_pol_sigma-70_dom"/>
</dbReference>
<dbReference type="InterPro" id="IPR036388">
    <property type="entry name" value="WH-like_DNA-bd_sf"/>
</dbReference>
<sequence>MPPRFESVPILSLFRYSETDRHTGVIVASEQNNVDNVACLFRESQTDLLSYARRRVPLGVDPSDVVAEAFARALARPYRAVTRAWLFCAVKNILLEEHRRARASRRAHREKAVLMKLQETEHVPEVDEAVARLSHTDQAVLGLVYVRGLTHAEGANEMGLSVSAFSKRLLRARARLRDMLLTGSTVFAVAVQGLFPEVVDLEFFAQANFAYRSPRPGPA</sequence>
<organism evidence="7 8">
    <name type="scientific">Arthrobacter ramosus</name>
    <dbReference type="NCBI Taxonomy" id="1672"/>
    <lineage>
        <taxon>Bacteria</taxon>
        <taxon>Bacillati</taxon>
        <taxon>Actinomycetota</taxon>
        <taxon>Actinomycetes</taxon>
        <taxon>Micrococcales</taxon>
        <taxon>Micrococcaceae</taxon>
        <taxon>Arthrobacter</taxon>
    </lineage>
</organism>
<evidence type="ECO:0000313" key="8">
    <source>
        <dbReference type="Proteomes" id="UP001589702"/>
    </source>
</evidence>
<reference evidence="7 8" key="1">
    <citation type="submission" date="2024-09" db="EMBL/GenBank/DDBJ databases">
        <authorList>
            <person name="Sun Q."/>
            <person name="Mori K."/>
        </authorList>
    </citation>
    <scope>NUCLEOTIDE SEQUENCE [LARGE SCALE GENOMIC DNA]</scope>
    <source>
        <strain evidence="7 8">JCM 1334</strain>
    </source>
</reference>
<keyword evidence="3" id="KW-0731">Sigma factor</keyword>
<dbReference type="NCBIfam" id="TIGR02937">
    <property type="entry name" value="sigma70-ECF"/>
    <property type="match status" value="1"/>
</dbReference>
<protein>
    <submittedName>
        <fullName evidence="7">RNA polymerase sigma factor</fullName>
    </submittedName>
</protein>
<feature type="domain" description="RNA polymerase sigma factor 70 region 4 type 2" evidence="6">
    <location>
        <begin position="125"/>
        <end position="176"/>
    </location>
</feature>
<dbReference type="Pfam" id="PF08281">
    <property type="entry name" value="Sigma70_r4_2"/>
    <property type="match status" value="1"/>
</dbReference>
<dbReference type="InterPro" id="IPR013325">
    <property type="entry name" value="RNA_pol_sigma_r2"/>
</dbReference>
<dbReference type="Pfam" id="PF04542">
    <property type="entry name" value="Sigma70_r2"/>
    <property type="match status" value="1"/>
</dbReference>
<evidence type="ECO:0000259" key="5">
    <source>
        <dbReference type="Pfam" id="PF04542"/>
    </source>
</evidence>
<comment type="caution">
    <text evidence="7">The sequence shown here is derived from an EMBL/GenBank/DDBJ whole genome shotgun (WGS) entry which is preliminary data.</text>
</comment>
<dbReference type="PANTHER" id="PTHR43133:SF25">
    <property type="entry name" value="RNA POLYMERASE SIGMA FACTOR RFAY-RELATED"/>
    <property type="match status" value="1"/>
</dbReference>
<evidence type="ECO:0000256" key="1">
    <source>
        <dbReference type="ARBA" id="ARBA00010641"/>
    </source>
</evidence>
<evidence type="ECO:0000256" key="2">
    <source>
        <dbReference type="ARBA" id="ARBA00023015"/>
    </source>
</evidence>
<dbReference type="InterPro" id="IPR013249">
    <property type="entry name" value="RNA_pol_sigma70_r4_t2"/>
</dbReference>
<keyword evidence="4" id="KW-0804">Transcription</keyword>
<gene>
    <name evidence="7" type="ORF">ACFFP1_23815</name>
</gene>
<keyword evidence="8" id="KW-1185">Reference proteome</keyword>
<dbReference type="InterPro" id="IPR007627">
    <property type="entry name" value="RNA_pol_sigma70_r2"/>
</dbReference>
<feature type="domain" description="RNA polymerase sigma-70 region 2" evidence="5">
    <location>
        <begin position="40"/>
        <end position="102"/>
    </location>
</feature>
<dbReference type="PANTHER" id="PTHR43133">
    <property type="entry name" value="RNA POLYMERASE ECF-TYPE SIGMA FACTO"/>
    <property type="match status" value="1"/>
</dbReference>
<dbReference type="Gene3D" id="1.10.1740.10">
    <property type="match status" value="1"/>
</dbReference>
<dbReference type="InterPro" id="IPR013324">
    <property type="entry name" value="RNA_pol_sigma_r3/r4-like"/>
</dbReference>
<dbReference type="Proteomes" id="UP001589702">
    <property type="component" value="Unassembled WGS sequence"/>
</dbReference>
<dbReference type="RefSeq" id="WP_308193891.1">
    <property type="nucleotide sequence ID" value="NZ_JAKEED010000018.1"/>
</dbReference>